<evidence type="ECO:0000259" key="5">
    <source>
        <dbReference type="PROSITE" id="PS51891"/>
    </source>
</evidence>
<evidence type="ECO:0000256" key="4">
    <source>
        <dbReference type="ARBA" id="ARBA00023239"/>
    </source>
</evidence>
<reference evidence="6" key="1">
    <citation type="submission" date="2021-04" db="EMBL/GenBank/DDBJ databases">
        <title>The complete genome sequence of Caulobacter sp. S6.</title>
        <authorList>
            <person name="Tang Y."/>
            <person name="Ouyang W."/>
            <person name="Liu Q."/>
            <person name="Huang B."/>
            <person name="Guo Z."/>
            <person name="Lei P."/>
        </authorList>
    </citation>
    <scope>NUCLEOTIDE SEQUENCE</scope>
    <source>
        <strain evidence="6">S6</strain>
    </source>
</reference>
<proteinExistence type="inferred from homology"/>
<dbReference type="GO" id="GO:0046872">
    <property type="term" value="F:metal ion binding"/>
    <property type="evidence" value="ECO:0007669"/>
    <property type="project" value="UniProtKB-KW"/>
</dbReference>
<dbReference type="Gene3D" id="3.90.1590.10">
    <property type="entry name" value="glutathione-dependent formaldehyde- activating enzyme (gfa)"/>
    <property type="match status" value="1"/>
</dbReference>
<evidence type="ECO:0000256" key="1">
    <source>
        <dbReference type="ARBA" id="ARBA00005495"/>
    </source>
</evidence>
<keyword evidence="3" id="KW-0862">Zinc</keyword>
<comment type="similarity">
    <text evidence="1">Belongs to the Gfa family.</text>
</comment>
<dbReference type="EMBL" id="CP073078">
    <property type="protein sequence ID" value="QUD88394.1"/>
    <property type="molecule type" value="Genomic_DNA"/>
</dbReference>
<dbReference type="Pfam" id="PF04828">
    <property type="entry name" value="GFA"/>
    <property type="match status" value="1"/>
</dbReference>
<dbReference type="PROSITE" id="PS51891">
    <property type="entry name" value="CENP_V_GFA"/>
    <property type="match status" value="1"/>
</dbReference>
<dbReference type="RefSeq" id="WP_211938445.1">
    <property type="nucleotide sequence ID" value="NZ_CP073078.1"/>
</dbReference>
<dbReference type="KEGG" id="caul:KCG34_00410"/>
<keyword evidence="7" id="KW-1185">Reference proteome</keyword>
<dbReference type="Proteomes" id="UP000676409">
    <property type="component" value="Chromosome"/>
</dbReference>
<dbReference type="InterPro" id="IPR006913">
    <property type="entry name" value="CENP-V/GFA"/>
</dbReference>
<dbReference type="PANTHER" id="PTHR33337">
    <property type="entry name" value="GFA DOMAIN-CONTAINING PROTEIN"/>
    <property type="match status" value="1"/>
</dbReference>
<keyword evidence="4" id="KW-0456">Lyase</keyword>
<evidence type="ECO:0000313" key="7">
    <source>
        <dbReference type="Proteomes" id="UP000676409"/>
    </source>
</evidence>
<keyword evidence="2" id="KW-0479">Metal-binding</keyword>
<dbReference type="AlphaFoldDB" id="A0A975IVB0"/>
<protein>
    <submittedName>
        <fullName evidence="6">GFA family protein</fullName>
    </submittedName>
</protein>
<sequence length="134" mass="14863">MRLQGGCECGGVRYAVEALPGDVADYCHCGQCRRTSGAPVTAWIQVSPRRFSVTKGQAKAFRSSSRATRWFCRDCGGQLYMTDDEDRSVGVTLGTLDDPAAVTPTVHGWESARVRWLCIADDLPRYEREPPYDL</sequence>
<dbReference type="PANTHER" id="PTHR33337:SF40">
    <property type="entry name" value="CENP-V_GFA DOMAIN-CONTAINING PROTEIN-RELATED"/>
    <property type="match status" value="1"/>
</dbReference>
<feature type="domain" description="CENP-V/GFA" evidence="5">
    <location>
        <begin position="3"/>
        <end position="110"/>
    </location>
</feature>
<accession>A0A975IVB0</accession>
<dbReference type="SUPFAM" id="SSF51316">
    <property type="entry name" value="Mss4-like"/>
    <property type="match status" value="1"/>
</dbReference>
<evidence type="ECO:0000256" key="2">
    <source>
        <dbReference type="ARBA" id="ARBA00022723"/>
    </source>
</evidence>
<name>A0A975IVB0_9CAUL</name>
<dbReference type="InterPro" id="IPR011057">
    <property type="entry name" value="Mss4-like_sf"/>
</dbReference>
<dbReference type="GO" id="GO:0016846">
    <property type="term" value="F:carbon-sulfur lyase activity"/>
    <property type="evidence" value="ECO:0007669"/>
    <property type="project" value="InterPro"/>
</dbReference>
<evidence type="ECO:0000256" key="3">
    <source>
        <dbReference type="ARBA" id="ARBA00022833"/>
    </source>
</evidence>
<organism evidence="6 7">
    <name type="scientific">Phenylobacterium montanum</name>
    <dbReference type="NCBI Taxonomy" id="2823693"/>
    <lineage>
        <taxon>Bacteria</taxon>
        <taxon>Pseudomonadati</taxon>
        <taxon>Pseudomonadota</taxon>
        <taxon>Alphaproteobacteria</taxon>
        <taxon>Caulobacterales</taxon>
        <taxon>Caulobacteraceae</taxon>
        <taxon>Phenylobacterium</taxon>
    </lineage>
</organism>
<evidence type="ECO:0000313" key="6">
    <source>
        <dbReference type="EMBL" id="QUD88394.1"/>
    </source>
</evidence>
<gene>
    <name evidence="6" type="ORF">KCG34_00410</name>
</gene>